<protein>
    <submittedName>
        <fullName evidence="1">Uncharacterized protein</fullName>
    </submittedName>
</protein>
<name>A0A124SAX5_CYNCS</name>
<dbReference type="EMBL" id="LEKV01005328">
    <property type="protein sequence ID" value="KVH88867.1"/>
    <property type="molecule type" value="Genomic_DNA"/>
</dbReference>
<dbReference type="Proteomes" id="UP000243975">
    <property type="component" value="Unassembled WGS sequence"/>
</dbReference>
<organism evidence="1 2">
    <name type="scientific">Cynara cardunculus var. scolymus</name>
    <name type="common">Globe artichoke</name>
    <name type="synonym">Cynara scolymus</name>
    <dbReference type="NCBI Taxonomy" id="59895"/>
    <lineage>
        <taxon>Eukaryota</taxon>
        <taxon>Viridiplantae</taxon>
        <taxon>Streptophyta</taxon>
        <taxon>Embryophyta</taxon>
        <taxon>Tracheophyta</taxon>
        <taxon>Spermatophyta</taxon>
        <taxon>Magnoliopsida</taxon>
        <taxon>eudicotyledons</taxon>
        <taxon>Gunneridae</taxon>
        <taxon>Pentapetalae</taxon>
        <taxon>asterids</taxon>
        <taxon>campanulids</taxon>
        <taxon>Asterales</taxon>
        <taxon>Asteraceae</taxon>
        <taxon>Carduoideae</taxon>
        <taxon>Cardueae</taxon>
        <taxon>Carduinae</taxon>
        <taxon>Cynara</taxon>
    </lineage>
</organism>
<accession>A0A124SAX5</accession>
<evidence type="ECO:0000313" key="1">
    <source>
        <dbReference type="EMBL" id="KVH88867.1"/>
    </source>
</evidence>
<gene>
    <name evidence="1" type="ORF">Ccrd_025122</name>
</gene>
<dbReference type="Gramene" id="KVH88867">
    <property type="protein sequence ID" value="KVH88867"/>
    <property type="gene ID" value="Ccrd_025122"/>
</dbReference>
<reference evidence="1 2" key="1">
    <citation type="journal article" date="2016" name="Sci. Rep.">
        <title>The genome sequence of the outbreeding globe artichoke constructed de novo incorporating a phase-aware low-pass sequencing strategy of F1 progeny.</title>
        <authorList>
            <person name="Scaglione D."/>
            <person name="Reyes-Chin-Wo S."/>
            <person name="Acquadro A."/>
            <person name="Froenicke L."/>
            <person name="Portis E."/>
            <person name="Beitel C."/>
            <person name="Tirone M."/>
            <person name="Mauro R."/>
            <person name="Lo Monaco A."/>
            <person name="Mauromicale G."/>
            <person name="Faccioli P."/>
            <person name="Cattivelli L."/>
            <person name="Rieseberg L."/>
            <person name="Michelmore R."/>
            <person name="Lanteri S."/>
        </authorList>
    </citation>
    <scope>NUCLEOTIDE SEQUENCE [LARGE SCALE GENOMIC DNA]</scope>
    <source>
        <strain evidence="1">2C</strain>
    </source>
</reference>
<feature type="non-terminal residue" evidence="1">
    <location>
        <position position="1"/>
    </location>
</feature>
<keyword evidence="2" id="KW-1185">Reference proteome</keyword>
<dbReference type="AlphaFoldDB" id="A0A124SAX5"/>
<proteinExistence type="predicted"/>
<sequence length="126" mass="14813">MVNPFGNLNPECGVLHHLIAETKENPLILNPTPLLMVKEKKEIMKRNRKLKPIEGGIKWKNKQKRILLIVEEEVLLKTTTTFMFGKRINERMKLLQELVPGCNKVLFSFNSIFYESVCLIRWMLYI</sequence>
<evidence type="ECO:0000313" key="2">
    <source>
        <dbReference type="Proteomes" id="UP000243975"/>
    </source>
</evidence>
<comment type="caution">
    <text evidence="1">The sequence shown here is derived from an EMBL/GenBank/DDBJ whole genome shotgun (WGS) entry which is preliminary data.</text>
</comment>